<dbReference type="RefSeq" id="WP_307020526.1">
    <property type="nucleotide sequence ID" value="NZ_JAUSUI010000005.1"/>
</dbReference>
<dbReference type="Proteomes" id="UP001224682">
    <property type="component" value="Unassembled WGS sequence"/>
</dbReference>
<dbReference type="SUPFAM" id="SSF103370">
    <property type="entry name" value="NinB"/>
    <property type="match status" value="1"/>
</dbReference>
<dbReference type="Gene3D" id="1.10.3790.10">
    <property type="entry name" value="NinB"/>
    <property type="match status" value="1"/>
</dbReference>
<organism evidence="1 2">
    <name type="scientific">Ancylobacter polymorphus</name>
    <dbReference type="NCBI Taxonomy" id="223390"/>
    <lineage>
        <taxon>Bacteria</taxon>
        <taxon>Pseudomonadati</taxon>
        <taxon>Pseudomonadota</taxon>
        <taxon>Alphaproteobacteria</taxon>
        <taxon>Hyphomicrobiales</taxon>
        <taxon>Xanthobacteraceae</taxon>
        <taxon>Ancylobacter</taxon>
    </lineage>
</organism>
<name>A0ABU0BDE9_9HYPH</name>
<evidence type="ECO:0000313" key="1">
    <source>
        <dbReference type="EMBL" id="MDQ0303825.1"/>
    </source>
</evidence>
<sequence>MPRATLIIATERERQRAASWVARAPWNTRLEFKEPKRSIPQNDKMWAMLTELAAQVPYHGIKLAADDWKLLFLDALRREVRMVPNLDSTGFVSLGRSSSDLSKSEMADLIELIHEFGARHGVVFHDREVAA</sequence>
<reference evidence="1 2" key="1">
    <citation type="submission" date="2023-07" db="EMBL/GenBank/DDBJ databases">
        <title>Genomic Encyclopedia of Type Strains, Phase IV (KMG-IV): sequencing the most valuable type-strain genomes for metagenomic binning, comparative biology and taxonomic classification.</title>
        <authorList>
            <person name="Goeker M."/>
        </authorList>
    </citation>
    <scope>NUCLEOTIDE SEQUENCE [LARGE SCALE GENOMIC DNA]</scope>
    <source>
        <strain evidence="1 2">DSM 2457</strain>
    </source>
</reference>
<evidence type="ECO:0008006" key="3">
    <source>
        <dbReference type="Google" id="ProtNLM"/>
    </source>
</evidence>
<comment type="caution">
    <text evidence="1">The sequence shown here is derived from an EMBL/GenBank/DDBJ whole genome shotgun (WGS) entry which is preliminary data.</text>
</comment>
<dbReference type="Pfam" id="PF05772">
    <property type="entry name" value="NinB"/>
    <property type="match status" value="1"/>
</dbReference>
<proteinExistence type="predicted"/>
<evidence type="ECO:0000313" key="2">
    <source>
        <dbReference type="Proteomes" id="UP001224682"/>
    </source>
</evidence>
<dbReference type="EMBL" id="JAUSUI010000005">
    <property type="protein sequence ID" value="MDQ0303825.1"/>
    <property type="molecule type" value="Genomic_DNA"/>
</dbReference>
<protein>
    <recommendedName>
        <fullName evidence="3">NinB family protein</fullName>
    </recommendedName>
</protein>
<dbReference type="InterPro" id="IPR036619">
    <property type="entry name" value="NinB_sf"/>
</dbReference>
<gene>
    <name evidence="1" type="ORF">J2S75_002859</name>
</gene>
<accession>A0ABU0BDE9</accession>
<dbReference type="InterPro" id="IPR008711">
    <property type="entry name" value="Recombinase_NinB"/>
</dbReference>
<keyword evidence="2" id="KW-1185">Reference proteome</keyword>